<dbReference type="EMBL" id="PZEV01000013">
    <property type="protein sequence ID" value="PTI51391.1"/>
    <property type="molecule type" value="Genomic_DNA"/>
</dbReference>
<feature type="transmembrane region" description="Helical" evidence="1">
    <location>
        <begin position="52"/>
        <end position="75"/>
    </location>
</feature>
<sequence length="93" mass="10425">MKWSRCPRCNSGMVVEVKSGCGGCLSRLILIAFVFPALAIFGYFMEGGFSEIPLFIIPLVIFAISLPTLFIFLNAKFGRELFCKSCHLHFRAK</sequence>
<evidence type="ECO:0000313" key="2">
    <source>
        <dbReference type="EMBL" id="PTI51391.1"/>
    </source>
</evidence>
<gene>
    <name evidence="2" type="ORF">BU085_05215</name>
</gene>
<keyword evidence="1" id="KW-0472">Membrane</keyword>
<evidence type="ECO:0000313" key="3">
    <source>
        <dbReference type="Proteomes" id="UP000240717"/>
    </source>
</evidence>
<reference evidence="2 3" key="1">
    <citation type="journal article" date="2016" name="Front. Microbiol.">
        <title>Comprehensive Phylogenetic Analysis of Bovine Non-aureus Staphylococci Species Based on Whole-Genome Sequencing.</title>
        <authorList>
            <person name="Naushad S."/>
            <person name="Barkema H.W."/>
            <person name="Luby C."/>
            <person name="Condas L.A."/>
            <person name="Nobrega D.B."/>
            <person name="Carson D.A."/>
            <person name="De Buck J."/>
        </authorList>
    </citation>
    <scope>NUCLEOTIDE SEQUENCE [LARGE SCALE GENOMIC DNA]</scope>
    <source>
        <strain evidence="2 3">SNUC 2993</strain>
    </source>
</reference>
<name>A0A2T4Q149_STAWA</name>
<keyword evidence="1" id="KW-1133">Transmembrane helix</keyword>
<dbReference type="AlphaFoldDB" id="A0A2T4Q149"/>
<dbReference type="Proteomes" id="UP000240717">
    <property type="component" value="Unassembled WGS sequence"/>
</dbReference>
<protein>
    <submittedName>
        <fullName evidence="2">Uncharacterized protein</fullName>
    </submittedName>
</protein>
<organism evidence="2 3">
    <name type="scientific">Staphylococcus warneri</name>
    <dbReference type="NCBI Taxonomy" id="1292"/>
    <lineage>
        <taxon>Bacteria</taxon>
        <taxon>Bacillati</taxon>
        <taxon>Bacillota</taxon>
        <taxon>Bacilli</taxon>
        <taxon>Bacillales</taxon>
        <taxon>Staphylococcaceae</taxon>
        <taxon>Staphylococcus</taxon>
    </lineage>
</organism>
<comment type="caution">
    <text evidence="2">The sequence shown here is derived from an EMBL/GenBank/DDBJ whole genome shotgun (WGS) entry which is preliminary data.</text>
</comment>
<evidence type="ECO:0000256" key="1">
    <source>
        <dbReference type="SAM" id="Phobius"/>
    </source>
</evidence>
<keyword evidence="1" id="KW-0812">Transmembrane</keyword>
<proteinExistence type="predicted"/>
<dbReference type="RefSeq" id="WP_107552942.1">
    <property type="nucleotide sequence ID" value="NZ_PZEV01000013.1"/>
</dbReference>
<feature type="transmembrane region" description="Helical" evidence="1">
    <location>
        <begin position="28"/>
        <end position="46"/>
    </location>
</feature>
<accession>A0A2T4Q149</accession>